<dbReference type="PaxDb" id="4565-Traes_4AL_057F5D2E9.1"/>
<evidence type="ECO:0000256" key="2">
    <source>
        <dbReference type="PIRSR" id="PIRSR000451-1"/>
    </source>
</evidence>
<evidence type="ECO:0000313" key="7">
    <source>
        <dbReference type="Proteomes" id="UP000019116"/>
    </source>
</evidence>
<dbReference type="Gramene" id="TraesJAG4A03G02147280.1">
    <property type="protein sequence ID" value="TraesJAG4A03G02147280.1"/>
    <property type="gene ID" value="TraesJAG4A03G02147280"/>
</dbReference>
<reference evidence="6" key="2">
    <citation type="submission" date="2018-10" db="UniProtKB">
        <authorList>
            <consortium name="EnsemblPlants"/>
        </authorList>
    </citation>
    <scope>IDENTIFICATION</scope>
</reference>
<dbReference type="InterPro" id="IPR012328">
    <property type="entry name" value="Chalcone/stilbene_synt_C"/>
</dbReference>
<dbReference type="GO" id="GO:0016747">
    <property type="term" value="F:acyltransferase activity, transferring groups other than amino-acyl groups"/>
    <property type="evidence" value="ECO:0007669"/>
    <property type="project" value="InterPro"/>
</dbReference>
<evidence type="ECO:0000313" key="6">
    <source>
        <dbReference type="EnsemblPlants" id="TraesCS4A02G292500.1"/>
    </source>
</evidence>
<dbReference type="Gene3D" id="3.40.47.10">
    <property type="match status" value="2"/>
</dbReference>
<dbReference type="Gramene" id="TraesJUL4A03G02165120.1">
    <property type="protein sequence ID" value="TraesJUL4A03G02165120.1"/>
    <property type="gene ID" value="TraesJUL4A03G02165120"/>
</dbReference>
<protein>
    <recommendedName>
        <fullName evidence="8">Chalcone synthase</fullName>
    </recommendedName>
</protein>
<dbReference type="CDD" id="cd00831">
    <property type="entry name" value="CHS_like"/>
    <property type="match status" value="1"/>
</dbReference>
<feature type="active site" description="Acyl-thioester intermediate" evidence="2">
    <location>
        <position position="173"/>
    </location>
</feature>
<organism evidence="6">
    <name type="scientific">Triticum aestivum</name>
    <name type="common">Wheat</name>
    <dbReference type="NCBI Taxonomy" id="4565"/>
    <lineage>
        <taxon>Eukaryota</taxon>
        <taxon>Viridiplantae</taxon>
        <taxon>Streptophyta</taxon>
        <taxon>Embryophyta</taxon>
        <taxon>Tracheophyta</taxon>
        <taxon>Spermatophyta</taxon>
        <taxon>Magnoliopsida</taxon>
        <taxon>Liliopsida</taxon>
        <taxon>Poales</taxon>
        <taxon>Poaceae</taxon>
        <taxon>BOP clade</taxon>
        <taxon>Pooideae</taxon>
        <taxon>Triticodae</taxon>
        <taxon>Triticeae</taxon>
        <taxon>Triticinae</taxon>
        <taxon>Triticum</taxon>
    </lineage>
</organism>
<dbReference type="Gramene" id="TraesPARA_EIv1.0_1236740.1">
    <property type="protein sequence ID" value="TraesPARA_EIv1.0_1236740.1.CDS"/>
    <property type="gene ID" value="TraesPARA_EIv1.0_1236740"/>
</dbReference>
<accession>A0A3B6HZ75</accession>
<evidence type="ECO:0000259" key="5">
    <source>
        <dbReference type="Pfam" id="PF02797"/>
    </source>
</evidence>
<keyword evidence="7" id="KW-1185">Reference proteome</keyword>
<keyword evidence="3" id="KW-0012">Acyltransferase</keyword>
<evidence type="ECO:0008006" key="8">
    <source>
        <dbReference type="Google" id="ProtNLM"/>
    </source>
</evidence>
<sequence length="398" mass="42448">MVLLGNLTASPAAAVIRQAQRADGPASVLAIGTANPANCVLQQEYADYYFRVINAEHDTKLKSKLHRICKSSAIKKRYFYHTDEMLRDHPELIDRTLPSLDTRMGIATTAVPELAAAAATKAMAEWGRPATDVTHLIVGTYCGAHMPGADVRLASLLGLAPSVRRTMLYLNGCNSGATALRVAKDIAENNRGARVLVVCAELTLILLRAPEDEADKATLIMQALFGDGAAAVIVGADVNRGSVECPLFEMVAASQAVIPESERAAAGRLGEDGLLFRPAVEMTTLIRENVEQCLVEALAPLGLSGGWNRLFWAVHPGGRAILDGVEAVLRLDSEKLAASRHVLSEYGNMSGPTVIFVLDEIRRRRGELGVGRDGLGVLLGLGPGISVETIVLHATGNY</sequence>
<feature type="domain" description="Chalcone/stilbene synthase N-terminal" evidence="4">
    <location>
        <begin position="16"/>
        <end position="237"/>
    </location>
</feature>
<dbReference type="Pfam" id="PF02797">
    <property type="entry name" value="Chal_sti_synt_C"/>
    <property type="match status" value="1"/>
</dbReference>
<gene>
    <name evidence="6" type="primary">LOC123082453</name>
</gene>
<proteinExistence type="inferred from homology"/>
<dbReference type="KEGG" id="taes:123082453"/>
<dbReference type="RefSeq" id="XP_044360715.1">
    <property type="nucleotide sequence ID" value="XM_044504780.1"/>
</dbReference>
<dbReference type="InterPro" id="IPR001099">
    <property type="entry name" value="Chalcone/stilbene_synt_N"/>
</dbReference>
<dbReference type="Gramene" id="TraesNOR4A03G02168190.1">
    <property type="protein sequence ID" value="TraesNOR4A03G02168190.1"/>
    <property type="gene ID" value="TraesNOR4A03G02168190"/>
</dbReference>
<dbReference type="OrthoDB" id="329835at2759"/>
<dbReference type="Pfam" id="PF00195">
    <property type="entry name" value="Chal_sti_synt_N"/>
    <property type="match status" value="1"/>
</dbReference>
<dbReference type="Gramene" id="TraesMAC4A03G02144660.1">
    <property type="protein sequence ID" value="TraesMAC4A03G02144660.1"/>
    <property type="gene ID" value="TraesMAC4A03G02144660"/>
</dbReference>
<dbReference type="InterPro" id="IPR016039">
    <property type="entry name" value="Thiolase-like"/>
</dbReference>
<dbReference type="GeneID" id="123082453"/>
<dbReference type="PIRSF" id="PIRSF000451">
    <property type="entry name" value="PKS_III"/>
    <property type="match status" value="1"/>
</dbReference>
<dbReference type="Gramene" id="TraesSTA4A03G02142730.1">
    <property type="protein sequence ID" value="TraesSTA4A03G02142730.1"/>
    <property type="gene ID" value="TraesSTA4A03G02142730"/>
</dbReference>
<dbReference type="STRING" id="4565.A0A3B6HZ75"/>
<dbReference type="Gramene" id="TraesCS4A03G0743900.1">
    <property type="protein sequence ID" value="TraesCS4A03G0743900.1.CDS"/>
    <property type="gene ID" value="TraesCS4A03G0743900"/>
</dbReference>
<dbReference type="PANTHER" id="PTHR11877">
    <property type="entry name" value="HYDROXYMETHYLGLUTARYL-COA SYNTHASE"/>
    <property type="match status" value="1"/>
</dbReference>
<dbReference type="Gramene" id="TraesLDM4A03G02144660.1">
    <property type="protein sequence ID" value="TraesLDM4A03G02144660.1"/>
    <property type="gene ID" value="TraesLDM4A03G02144660"/>
</dbReference>
<dbReference type="InterPro" id="IPR011141">
    <property type="entry name" value="Polyketide_synthase_type-III"/>
</dbReference>
<dbReference type="SMR" id="A0A3B6HZ75"/>
<dbReference type="Gramene" id="TraesCAD_scaffold_053524_01G000500.1">
    <property type="protein sequence ID" value="TraesCAD_scaffold_053524_01G000500.1"/>
    <property type="gene ID" value="TraesCAD_scaffold_053524_01G000500"/>
</dbReference>
<dbReference type="EnsemblPlants" id="TraesCS4A02G292500.1">
    <property type="protein sequence ID" value="TraesCS4A02G292500.1"/>
    <property type="gene ID" value="TraesCS4A02G292500"/>
</dbReference>
<reference evidence="6" key="1">
    <citation type="submission" date="2018-08" db="EMBL/GenBank/DDBJ databases">
        <authorList>
            <person name="Rossello M."/>
        </authorList>
    </citation>
    <scope>NUCLEOTIDE SEQUENCE [LARGE SCALE GENOMIC DNA]</scope>
    <source>
        <strain evidence="6">cv. Chinese Spring</strain>
    </source>
</reference>
<feature type="domain" description="Chalcone/stilbene synthase C-terminal" evidence="5">
    <location>
        <begin position="249"/>
        <end position="394"/>
    </location>
</feature>
<dbReference type="Gramene" id="TraesLAC4A03G02103370.1">
    <property type="protein sequence ID" value="TraesLAC4A03G02103370.1"/>
    <property type="gene ID" value="TraesLAC4A03G02103370"/>
</dbReference>
<dbReference type="Proteomes" id="UP000019116">
    <property type="component" value="Chromosome 4A"/>
</dbReference>
<dbReference type="Gramene" id="TraesROB_scaffold_043250_01G000300.1">
    <property type="protein sequence ID" value="TraesROB_scaffold_043250_01G000300.1"/>
    <property type="gene ID" value="TraesROB_scaffold_043250_01G000300"/>
</dbReference>
<dbReference type="SUPFAM" id="SSF53901">
    <property type="entry name" value="Thiolase-like"/>
    <property type="match status" value="2"/>
</dbReference>
<evidence type="ECO:0000256" key="1">
    <source>
        <dbReference type="ARBA" id="ARBA00005531"/>
    </source>
</evidence>
<evidence type="ECO:0000259" key="4">
    <source>
        <dbReference type="Pfam" id="PF00195"/>
    </source>
</evidence>
<evidence type="ECO:0000256" key="3">
    <source>
        <dbReference type="RuleBase" id="RU003633"/>
    </source>
</evidence>
<dbReference type="FunFam" id="3.40.47.10:FF:000025">
    <property type="entry name" value="Chalcone synthase 2"/>
    <property type="match status" value="1"/>
</dbReference>
<dbReference type="Gramene" id="TraesWEE_scaffold_029414_01G000200.1">
    <property type="protein sequence ID" value="TraesWEE_scaffold_029414_01G000200.1"/>
    <property type="gene ID" value="TraesWEE_scaffold_029414_01G000200"/>
</dbReference>
<keyword evidence="3" id="KW-0808">Transferase</keyword>
<dbReference type="OMA" id="NEYADWY"/>
<dbReference type="PANTHER" id="PTHR11877:SF91">
    <property type="entry name" value="CHALCONE SYNTHASE"/>
    <property type="match status" value="1"/>
</dbReference>
<dbReference type="Gramene" id="TraesSYM4A03G02173610.1">
    <property type="protein sequence ID" value="TraesSYM4A03G02173610.1"/>
    <property type="gene ID" value="TraesSYM4A03G02173610"/>
</dbReference>
<dbReference type="Gramene" id="TraesCS4A02G292500.1">
    <property type="protein sequence ID" value="TraesCS4A02G292500.1"/>
    <property type="gene ID" value="TraesCS4A02G292500"/>
</dbReference>
<dbReference type="GO" id="GO:0010208">
    <property type="term" value="P:pollen wall assembly"/>
    <property type="evidence" value="ECO:0007669"/>
    <property type="project" value="UniProtKB-ARBA"/>
</dbReference>
<comment type="similarity">
    <text evidence="1 3">Belongs to the thiolase-like superfamily. Chalcone/stilbene synthases family.</text>
</comment>
<dbReference type="AlphaFoldDB" id="A0A3B6HZ75"/>
<dbReference type="FunFam" id="3.40.47.10:FF:000014">
    <property type="entry name" value="Chalcone synthase 1"/>
    <property type="match status" value="1"/>
</dbReference>
<dbReference type="Gramene" id="TraesARI4A03G02183520.1">
    <property type="protein sequence ID" value="TraesARI4A03G02183520.1"/>
    <property type="gene ID" value="TraesARI4A03G02183520"/>
</dbReference>
<name>A0A3B6HZ75_WHEAT</name>